<accession>A0A928W0Q7</accession>
<name>A0A928W0Q7_9CYAN</name>
<dbReference type="AlphaFoldDB" id="A0A928W0Q7"/>
<gene>
    <name evidence="1" type="ORF">IQ235_13630</name>
</gene>
<comment type="caution">
    <text evidence="1">The sequence shown here is derived from an EMBL/GenBank/DDBJ whole genome shotgun (WGS) entry which is preliminary data.</text>
</comment>
<dbReference type="Proteomes" id="UP000621799">
    <property type="component" value="Unassembled WGS sequence"/>
</dbReference>
<evidence type="ECO:0000313" key="2">
    <source>
        <dbReference type="Proteomes" id="UP000621799"/>
    </source>
</evidence>
<dbReference type="EMBL" id="JADEXN010000250">
    <property type="protein sequence ID" value="MBE9041821.1"/>
    <property type="molecule type" value="Genomic_DNA"/>
</dbReference>
<organism evidence="1 2">
    <name type="scientific">Zarconia navalis LEGE 11467</name>
    <dbReference type="NCBI Taxonomy" id="1828826"/>
    <lineage>
        <taxon>Bacteria</taxon>
        <taxon>Bacillati</taxon>
        <taxon>Cyanobacteriota</taxon>
        <taxon>Cyanophyceae</taxon>
        <taxon>Oscillatoriophycideae</taxon>
        <taxon>Oscillatoriales</taxon>
        <taxon>Oscillatoriales incertae sedis</taxon>
        <taxon>Zarconia</taxon>
        <taxon>Zarconia navalis</taxon>
    </lineage>
</organism>
<keyword evidence="2" id="KW-1185">Reference proteome</keyword>
<sequence>MGLDRLQEFQIPSGRLGLGDRDVACHPISIFSILWLGDPLDEFSASLAVHAGVMEVFGRKCDSTRVPPAFGAILWRSLNPSLDRQFINFDVHTTIVQKNPQSEALRGFQNPNLE</sequence>
<reference evidence="1" key="1">
    <citation type="submission" date="2020-10" db="EMBL/GenBank/DDBJ databases">
        <authorList>
            <person name="Castelo-Branco R."/>
            <person name="Eusebio N."/>
            <person name="Adriana R."/>
            <person name="Vieira A."/>
            <person name="Brugerolle De Fraissinette N."/>
            <person name="Rezende De Castro R."/>
            <person name="Schneider M.P."/>
            <person name="Vasconcelos V."/>
            <person name="Leao P.N."/>
        </authorList>
    </citation>
    <scope>NUCLEOTIDE SEQUENCE</scope>
    <source>
        <strain evidence="1">LEGE 11467</strain>
    </source>
</reference>
<evidence type="ECO:0000313" key="1">
    <source>
        <dbReference type="EMBL" id="MBE9041821.1"/>
    </source>
</evidence>
<dbReference type="RefSeq" id="WP_264322013.1">
    <property type="nucleotide sequence ID" value="NZ_JADEXN010000250.1"/>
</dbReference>
<proteinExistence type="predicted"/>
<protein>
    <submittedName>
        <fullName evidence="1">Uncharacterized protein</fullName>
    </submittedName>
</protein>